<dbReference type="EMBL" id="SZQL01000005">
    <property type="protein sequence ID" value="TKK69282.1"/>
    <property type="molecule type" value="Genomic_DNA"/>
</dbReference>
<evidence type="ECO:0000313" key="9">
    <source>
        <dbReference type="EMBL" id="TKK69282.1"/>
    </source>
</evidence>
<evidence type="ECO:0000256" key="4">
    <source>
        <dbReference type="ARBA" id="ARBA00022989"/>
    </source>
</evidence>
<dbReference type="GO" id="GO:0016020">
    <property type="term" value="C:membrane"/>
    <property type="evidence" value="ECO:0007669"/>
    <property type="project" value="UniProtKB-SubCell"/>
</dbReference>
<keyword evidence="2 7" id="KW-0812">Transmembrane</keyword>
<dbReference type="InterPro" id="IPR029787">
    <property type="entry name" value="Nucleotide_cyclase"/>
</dbReference>
<comment type="subcellular location">
    <subcellularLocation>
        <location evidence="1">Membrane</location>
    </subcellularLocation>
</comment>
<dbReference type="RefSeq" id="WP_137261277.1">
    <property type="nucleotide sequence ID" value="NZ_SZQL01000005.1"/>
</dbReference>
<evidence type="ECO:0000259" key="8">
    <source>
        <dbReference type="PROSITE" id="PS50125"/>
    </source>
</evidence>
<evidence type="ECO:0000256" key="3">
    <source>
        <dbReference type="ARBA" id="ARBA00022741"/>
    </source>
</evidence>
<evidence type="ECO:0000256" key="1">
    <source>
        <dbReference type="ARBA" id="ARBA00004370"/>
    </source>
</evidence>
<sequence length="418" mass="47267">MRKFQSWLYTYFIPQKYHEDELLFRKARLFVNTVAITFIFSLIYVVNSTLLAMSHIMWQIGLYSILFLSLLFCLRGGLSLFACGNIFSFLFYSSAIYDIYYSGGLYSSVLPWLAIVPILALLITSVRNGVVWMFISLVSVIVVGTLQLMHFPFPTEVKQEYMDLLFFNSFPGFIVIVFVIAAAMETAYTGSMKKLEEKNKIIEEEKKRSDELLLNILPAEIMEELKETGKTTAHNYDLVTVLFADFVNFTNIIEELPPEELVAGIDTYFGTFDAIVEKFGVEKIKTVGDAYICVSGLPSVNSSNPTLMVDVALEMMEAVEQLKKQCRAAGKICFDIRIGIHSGPVVAGVVGVKKFAYDIWGDTVNTAARMQQCSEPGKINISNTTHDLIKHRFACTKRGKIEAKHKGLIDMYFVEKRK</sequence>
<dbReference type="GO" id="GO:0009190">
    <property type="term" value="P:cyclic nucleotide biosynthetic process"/>
    <property type="evidence" value="ECO:0007669"/>
    <property type="project" value="InterPro"/>
</dbReference>
<feature type="transmembrane region" description="Helical" evidence="7">
    <location>
        <begin position="52"/>
        <end position="71"/>
    </location>
</feature>
<dbReference type="InterPro" id="IPR050401">
    <property type="entry name" value="Cyclic_nucleotide_synthase"/>
</dbReference>
<gene>
    <name evidence="9" type="ORF">FC093_08155</name>
</gene>
<dbReference type="AlphaFoldDB" id="A0A4U3L327"/>
<dbReference type="CDD" id="cd07302">
    <property type="entry name" value="CHD"/>
    <property type="match status" value="1"/>
</dbReference>
<feature type="transmembrane region" description="Helical" evidence="7">
    <location>
        <begin position="29"/>
        <end position="46"/>
    </location>
</feature>
<dbReference type="GO" id="GO:0035556">
    <property type="term" value="P:intracellular signal transduction"/>
    <property type="evidence" value="ECO:0007669"/>
    <property type="project" value="InterPro"/>
</dbReference>
<proteinExistence type="predicted"/>
<dbReference type="PANTHER" id="PTHR11920:SF335">
    <property type="entry name" value="GUANYLATE CYCLASE"/>
    <property type="match status" value="1"/>
</dbReference>
<keyword evidence="6" id="KW-0456">Lyase</keyword>
<dbReference type="Gene3D" id="3.30.70.1230">
    <property type="entry name" value="Nucleotide cyclase"/>
    <property type="match status" value="1"/>
</dbReference>
<protein>
    <submittedName>
        <fullName evidence="9">Adenylate/guanylate cyclase domain-containing protein</fullName>
    </submittedName>
</protein>
<keyword evidence="5 7" id="KW-0472">Membrane</keyword>
<organism evidence="9 10">
    <name type="scientific">Ilyomonas limi</name>
    <dbReference type="NCBI Taxonomy" id="2575867"/>
    <lineage>
        <taxon>Bacteria</taxon>
        <taxon>Pseudomonadati</taxon>
        <taxon>Bacteroidota</taxon>
        <taxon>Chitinophagia</taxon>
        <taxon>Chitinophagales</taxon>
        <taxon>Chitinophagaceae</taxon>
        <taxon>Ilyomonas</taxon>
    </lineage>
</organism>
<name>A0A4U3L327_9BACT</name>
<evidence type="ECO:0000256" key="2">
    <source>
        <dbReference type="ARBA" id="ARBA00022692"/>
    </source>
</evidence>
<feature type="transmembrane region" description="Helical" evidence="7">
    <location>
        <begin position="165"/>
        <end position="184"/>
    </location>
</feature>
<evidence type="ECO:0000256" key="5">
    <source>
        <dbReference type="ARBA" id="ARBA00023136"/>
    </source>
</evidence>
<accession>A0A4U3L327</accession>
<feature type="transmembrane region" description="Helical" evidence="7">
    <location>
        <begin position="130"/>
        <end position="153"/>
    </location>
</feature>
<comment type="caution">
    <text evidence="9">The sequence shown here is derived from an EMBL/GenBank/DDBJ whole genome shotgun (WGS) entry which is preliminary data.</text>
</comment>
<evidence type="ECO:0000256" key="6">
    <source>
        <dbReference type="ARBA" id="ARBA00023239"/>
    </source>
</evidence>
<dbReference type="PANTHER" id="PTHR11920">
    <property type="entry name" value="GUANYLYL CYCLASE"/>
    <property type="match status" value="1"/>
</dbReference>
<dbReference type="SMART" id="SM00044">
    <property type="entry name" value="CYCc"/>
    <property type="match status" value="1"/>
</dbReference>
<dbReference type="Pfam" id="PF00211">
    <property type="entry name" value="Guanylate_cyc"/>
    <property type="match status" value="1"/>
</dbReference>
<dbReference type="GO" id="GO:0000166">
    <property type="term" value="F:nucleotide binding"/>
    <property type="evidence" value="ECO:0007669"/>
    <property type="project" value="UniProtKB-KW"/>
</dbReference>
<dbReference type="PROSITE" id="PS50125">
    <property type="entry name" value="GUANYLATE_CYCLASE_2"/>
    <property type="match status" value="1"/>
</dbReference>
<dbReference type="Proteomes" id="UP000305848">
    <property type="component" value="Unassembled WGS sequence"/>
</dbReference>
<dbReference type="InterPro" id="IPR001054">
    <property type="entry name" value="A/G_cyclase"/>
</dbReference>
<dbReference type="GO" id="GO:0004016">
    <property type="term" value="F:adenylate cyclase activity"/>
    <property type="evidence" value="ECO:0007669"/>
    <property type="project" value="UniProtKB-ARBA"/>
</dbReference>
<feature type="transmembrane region" description="Helical" evidence="7">
    <location>
        <begin position="103"/>
        <end position="123"/>
    </location>
</feature>
<feature type="domain" description="Guanylate cyclase" evidence="8">
    <location>
        <begin position="240"/>
        <end position="371"/>
    </location>
</feature>
<evidence type="ECO:0000313" key="10">
    <source>
        <dbReference type="Proteomes" id="UP000305848"/>
    </source>
</evidence>
<keyword evidence="4 7" id="KW-1133">Transmembrane helix</keyword>
<dbReference type="OrthoDB" id="9806704at2"/>
<evidence type="ECO:0000256" key="7">
    <source>
        <dbReference type="SAM" id="Phobius"/>
    </source>
</evidence>
<feature type="transmembrane region" description="Helical" evidence="7">
    <location>
        <begin position="78"/>
        <end position="97"/>
    </location>
</feature>
<dbReference type="SUPFAM" id="SSF55073">
    <property type="entry name" value="Nucleotide cyclase"/>
    <property type="match status" value="1"/>
</dbReference>
<dbReference type="Gene3D" id="6.10.250.780">
    <property type="match status" value="1"/>
</dbReference>
<keyword evidence="10" id="KW-1185">Reference proteome</keyword>
<keyword evidence="3" id="KW-0547">Nucleotide-binding</keyword>
<reference evidence="9 10" key="1">
    <citation type="submission" date="2019-05" db="EMBL/GenBank/DDBJ databases">
        <title>Panacibacter sp. strain 17mud1-8 Genome sequencing and assembly.</title>
        <authorList>
            <person name="Chhetri G."/>
        </authorList>
    </citation>
    <scope>NUCLEOTIDE SEQUENCE [LARGE SCALE GENOMIC DNA]</scope>
    <source>
        <strain evidence="9 10">17mud1-8</strain>
    </source>
</reference>